<keyword evidence="3" id="KW-1185">Reference proteome</keyword>
<dbReference type="Pfam" id="PF06477">
    <property type="entry name" value="DUF1091"/>
    <property type="match status" value="1"/>
</dbReference>
<reference evidence="2" key="1">
    <citation type="submission" date="2020-05" db="UniProtKB">
        <authorList>
            <consortium name="EnsemblMetazoa"/>
        </authorList>
    </citation>
    <scope>IDENTIFICATION</scope>
    <source>
        <strain evidence="2">USDA</strain>
    </source>
</reference>
<dbReference type="Proteomes" id="UP000095300">
    <property type="component" value="Unassembled WGS sequence"/>
</dbReference>
<gene>
    <name evidence="2" type="primary">106094868</name>
</gene>
<dbReference type="PANTHER" id="PTHR20898">
    <property type="entry name" value="DAEDALUS ON 3-RELATED-RELATED"/>
    <property type="match status" value="1"/>
</dbReference>
<accession>A0A1I8Q2N0</accession>
<dbReference type="PANTHER" id="PTHR20898:SF1">
    <property type="entry name" value="MD-2-RELATED LIPID-RECOGNITION DOMAIN-CONTAINING PROTEIN"/>
    <property type="match status" value="1"/>
</dbReference>
<sequence length="202" mass="22658">MSSASWLVGVVVLALAGVALVRAEKVMRPKFKDIKLWSDDKHVSHSFKFDENDPHMNITVDVLHELHDVDIQAELMVSQKLDPTYHFAMNTTMNLCRIVNWHTKSPVGAIVSTFLKEYGNIIDKCPISKGQYYMHKFWIPEDTSLATLPEVDFALNVQAYHVDANKQKTLIINDHVTGEVVVQDVNNVKPGLLALLPKVPGG</sequence>
<evidence type="ECO:0000313" key="3">
    <source>
        <dbReference type="Proteomes" id="UP000095300"/>
    </source>
</evidence>
<evidence type="ECO:0000256" key="1">
    <source>
        <dbReference type="SAM" id="SignalP"/>
    </source>
</evidence>
<keyword evidence="1" id="KW-0732">Signal</keyword>
<dbReference type="AlphaFoldDB" id="A0A1I8Q2N0"/>
<dbReference type="VEuPathDB" id="VectorBase:SCAU013322"/>
<dbReference type="OrthoDB" id="8031286at2759"/>
<organism evidence="2 3">
    <name type="scientific">Stomoxys calcitrans</name>
    <name type="common">Stable fly</name>
    <name type="synonym">Conops calcitrans</name>
    <dbReference type="NCBI Taxonomy" id="35570"/>
    <lineage>
        <taxon>Eukaryota</taxon>
        <taxon>Metazoa</taxon>
        <taxon>Ecdysozoa</taxon>
        <taxon>Arthropoda</taxon>
        <taxon>Hexapoda</taxon>
        <taxon>Insecta</taxon>
        <taxon>Pterygota</taxon>
        <taxon>Neoptera</taxon>
        <taxon>Endopterygota</taxon>
        <taxon>Diptera</taxon>
        <taxon>Brachycera</taxon>
        <taxon>Muscomorpha</taxon>
        <taxon>Muscoidea</taxon>
        <taxon>Muscidae</taxon>
        <taxon>Stomoxys</taxon>
    </lineage>
</organism>
<proteinExistence type="predicted"/>
<feature type="chain" id="PRO_5009327700" evidence="1">
    <location>
        <begin position="24"/>
        <end position="202"/>
    </location>
</feature>
<protein>
    <submittedName>
        <fullName evidence="2">Uncharacterized protein</fullName>
    </submittedName>
</protein>
<evidence type="ECO:0000313" key="2">
    <source>
        <dbReference type="EnsemblMetazoa" id="SCAU013322-PA"/>
    </source>
</evidence>
<dbReference type="EnsemblMetazoa" id="SCAU013322-RA">
    <property type="protein sequence ID" value="SCAU013322-PA"/>
    <property type="gene ID" value="SCAU013322"/>
</dbReference>
<name>A0A1I8Q2N0_STOCA</name>
<dbReference type="SMART" id="SM00697">
    <property type="entry name" value="DM8"/>
    <property type="match status" value="1"/>
</dbReference>
<dbReference type="InterPro" id="IPR010512">
    <property type="entry name" value="DUF1091"/>
</dbReference>
<feature type="signal peptide" evidence="1">
    <location>
        <begin position="1"/>
        <end position="23"/>
    </location>
</feature>
<dbReference type="KEGG" id="scac:106094868"/>